<dbReference type="Proteomes" id="UP000050424">
    <property type="component" value="Unassembled WGS sequence"/>
</dbReference>
<evidence type="ECO:0000313" key="4">
    <source>
        <dbReference type="Proteomes" id="UP000050424"/>
    </source>
</evidence>
<keyword evidence="2" id="KW-0472">Membrane</keyword>
<dbReference type="EMBL" id="LKCW01000335">
    <property type="protein sequence ID" value="KPM34470.1"/>
    <property type="molecule type" value="Genomic_DNA"/>
</dbReference>
<sequence length="264" mass="28655">MALGSRTITTTASQARPQFRMSYRLTRVTKLSRCENCRPSFQVPPRNGGRCVHFTVRPLQSHMNSSAPSPHALPICRFAALPPPQRLGAQGPEKASGSRGREADPMSDLGWREGVTLLSRVDSRRKRSASTSCWLMLAEPGKLAHSCQYSPRSLGDSVIFLFGGYPICKCNATITDGVHGHTNTNTNTTLGVQPSTRNQWRPSANTQLIYALYLFLNVAALFSVGCTFLLQPAGGGLYPAAEVGNCPGRGITPPHLPHPRFLLG</sequence>
<organism evidence="3 4">
    <name type="scientific">Neonectria ditissima</name>
    <dbReference type="NCBI Taxonomy" id="78410"/>
    <lineage>
        <taxon>Eukaryota</taxon>
        <taxon>Fungi</taxon>
        <taxon>Dikarya</taxon>
        <taxon>Ascomycota</taxon>
        <taxon>Pezizomycotina</taxon>
        <taxon>Sordariomycetes</taxon>
        <taxon>Hypocreomycetidae</taxon>
        <taxon>Hypocreales</taxon>
        <taxon>Nectriaceae</taxon>
        <taxon>Neonectria</taxon>
    </lineage>
</organism>
<feature type="transmembrane region" description="Helical" evidence="2">
    <location>
        <begin position="208"/>
        <end position="230"/>
    </location>
</feature>
<gene>
    <name evidence="3" type="ORF">AK830_g12099</name>
</gene>
<keyword evidence="2" id="KW-1133">Transmembrane helix</keyword>
<evidence type="ECO:0000256" key="1">
    <source>
        <dbReference type="SAM" id="MobiDB-lite"/>
    </source>
</evidence>
<proteinExistence type="predicted"/>
<reference evidence="3 4" key="1">
    <citation type="submission" date="2015-09" db="EMBL/GenBank/DDBJ databases">
        <title>Draft genome of a European isolate of the apple canker pathogen Neonectria ditissima.</title>
        <authorList>
            <person name="Gomez-Cortecero A."/>
            <person name="Harrison R.J."/>
            <person name="Armitage A.D."/>
        </authorList>
    </citation>
    <scope>NUCLEOTIDE SEQUENCE [LARGE SCALE GENOMIC DNA]</scope>
    <source>
        <strain evidence="3 4">R09/05</strain>
    </source>
</reference>
<evidence type="ECO:0000313" key="3">
    <source>
        <dbReference type="EMBL" id="KPM34470.1"/>
    </source>
</evidence>
<feature type="region of interest" description="Disordered" evidence="1">
    <location>
        <begin position="86"/>
        <end position="107"/>
    </location>
</feature>
<dbReference type="AlphaFoldDB" id="A0A0P7B156"/>
<comment type="caution">
    <text evidence="3">The sequence shown here is derived from an EMBL/GenBank/DDBJ whole genome shotgun (WGS) entry which is preliminary data.</text>
</comment>
<evidence type="ECO:0000256" key="2">
    <source>
        <dbReference type="SAM" id="Phobius"/>
    </source>
</evidence>
<name>A0A0P7B156_9HYPO</name>
<protein>
    <submittedName>
        <fullName evidence="3">Uncharacterized protein</fullName>
    </submittedName>
</protein>
<keyword evidence="4" id="KW-1185">Reference proteome</keyword>
<keyword evidence="2" id="KW-0812">Transmembrane</keyword>
<accession>A0A0P7B156</accession>